<feature type="compositionally biased region" description="Basic and acidic residues" evidence="1">
    <location>
        <begin position="16"/>
        <end position="35"/>
    </location>
</feature>
<feature type="compositionally biased region" description="Basic and acidic residues" evidence="1">
    <location>
        <begin position="98"/>
        <end position="110"/>
    </location>
</feature>
<feature type="region of interest" description="Disordered" evidence="1">
    <location>
        <begin position="189"/>
        <end position="224"/>
    </location>
</feature>
<dbReference type="Proteomes" id="UP000023152">
    <property type="component" value="Unassembled WGS sequence"/>
</dbReference>
<protein>
    <submittedName>
        <fullName evidence="2">Uncharacterized protein</fullName>
    </submittedName>
</protein>
<evidence type="ECO:0000256" key="1">
    <source>
        <dbReference type="SAM" id="MobiDB-lite"/>
    </source>
</evidence>
<gene>
    <name evidence="2" type="ORF">RFI_11870</name>
</gene>
<dbReference type="EMBL" id="ASPP01008661">
    <property type="protein sequence ID" value="ETO25269.1"/>
    <property type="molecule type" value="Genomic_DNA"/>
</dbReference>
<keyword evidence="3" id="KW-1185">Reference proteome</keyword>
<proteinExistence type="predicted"/>
<sequence length="224" mass="25077">MYMCCNIEYPYKHAIKDKESGNKPQLGDKKMHGENETLPLYNGLRDDSRNSPLSRYDVSNDNDNDNSDPSPTSKPPIIDRPLYGNANHNEEEDGDKGDDERSIITKEDRSSSNSPTVPAMDPSMFGSPPEEEKEENNHDNDNTNDNVITDAKVVTIDRQRFSSDNNETVESVISLSETWMDESSIALQKKANETESEPVTAIANDEDSPPPPMTPKWETFAPLP</sequence>
<feature type="non-terminal residue" evidence="2">
    <location>
        <position position="224"/>
    </location>
</feature>
<accession>X6NHP5</accession>
<comment type="caution">
    <text evidence="2">The sequence shown here is derived from an EMBL/GenBank/DDBJ whole genome shotgun (WGS) entry which is preliminary data.</text>
</comment>
<name>X6NHP5_RETFI</name>
<evidence type="ECO:0000313" key="2">
    <source>
        <dbReference type="EMBL" id="ETO25269.1"/>
    </source>
</evidence>
<evidence type="ECO:0000313" key="3">
    <source>
        <dbReference type="Proteomes" id="UP000023152"/>
    </source>
</evidence>
<dbReference type="AlphaFoldDB" id="X6NHP5"/>
<organism evidence="2 3">
    <name type="scientific">Reticulomyxa filosa</name>
    <dbReference type="NCBI Taxonomy" id="46433"/>
    <lineage>
        <taxon>Eukaryota</taxon>
        <taxon>Sar</taxon>
        <taxon>Rhizaria</taxon>
        <taxon>Retaria</taxon>
        <taxon>Foraminifera</taxon>
        <taxon>Monothalamids</taxon>
        <taxon>Reticulomyxidae</taxon>
        <taxon>Reticulomyxa</taxon>
    </lineage>
</organism>
<feature type="region of interest" description="Disordered" evidence="1">
    <location>
        <begin position="16"/>
        <end position="150"/>
    </location>
</feature>
<reference evidence="2 3" key="1">
    <citation type="journal article" date="2013" name="Curr. Biol.">
        <title>The Genome of the Foraminiferan Reticulomyxa filosa.</title>
        <authorList>
            <person name="Glockner G."/>
            <person name="Hulsmann N."/>
            <person name="Schleicher M."/>
            <person name="Noegel A.A."/>
            <person name="Eichinger L."/>
            <person name="Gallinger C."/>
            <person name="Pawlowski J."/>
            <person name="Sierra R."/>
            <person name="Euteneuer U."/>
            <person name="Pillet L."/>
            <person name="Moustafa A."/>
            <person name="Platzer M."/>
            <person name="Groth M."/>
            <person name="Szafranski K."/>
            <person name="Schliwa M."/>
        </authorList>
    </citation>
    <scope>NUCLEOTIDE SEQUENCE [LARGE SCALE GENOMIC DNA]</scope>
</reference>